<dbReference type="AlphaFoldDB" id="A0A512TQH6"/>
<accession>A0A512TQH6</accession>
<name>A0A512TQH6_CLOBU</name>
<sequence length="139" mass="16673">MNEERSLEDIKNDIKIIVSNRLSMYQSKLLFMGLIYEIILRKDLFPKNSNLKTFIDKVIIKYLDINEPFRDYLYDSRTLLGSRIQRIILKEVEYSKIIQMVKEIYEILPGDEVKNYKNKKSIDINKEVVNWMNFIGENK</sequence>
<evidence type="ECO:0000313" key="2">
    <source>
        <dbReference type="Proteomes" id="UP000321089"/>
    </source>
</evidence>
<protein>
    <submittedName>
        <fullName evidence="1">Uncharacterized protein</fullName>
    </submittedName>
</protein>
<reference evidence="1 2" key="1">
    <citation type="submission" date="2019-07" db="EMBL/GenBank/DDBJ databases">
        <title>Whole genome shotgun sequence of Clostridium butyricum NBRC 3858.</title>
        <authorList>
            <person name="Hosoyama A."/>
            <person name="Uohara A."/>
            <person name="Ohji S."/>
            <person name="Ichikawa N."/>
        </authorList>
    </citation>
    <scope>NUCLEOTIDE SEQUENCE [LARGE SCALE GENOMIC DNA]</scope>
    <source>
        <strain evidence="1 2">NBRC 3858</strain>
    </source>
</reference>
<dbReference type="RefSeq" id="WP_003432423.1">
    <property type="nucleotide sequence ID" value="NZ_BKBC01000049.1"/>
</dbReference>
<evidence type="ECO:0000313" key="1">
    <source>
        <dbReference type="EMBL" id="GEQ22456.1"/>
    </source>
</evidence>
<proteinExistence type="predicted"/>
<dbReference type="EMBL" id="BKBC01000049">
    <property type="protein sequence ID" value="GEQ22456.1"/>
    <property type="molecule type" value="Genomic_DNA"/>
</dbReference>
<comment type="caution">
    <text evidence="1">The sequence shown here is derived from an EMBL/GenBank/DDBJ whole genome shotgun (WGS) entry which is preliminary data.</text>
</comment>
<organism evidence="1 2">
    <name type="scientific">Clostridium butyricum</name>
    <dbReference type="NCBI Taxonomy" id="1492"/>
    <lineage>
        <taxon>Bacteria</taxon>
        <taxon>Bacillati</taxon>
        <taxon>Bacillota</taxon>
        <taxon>Clostridia</taxon>
        <taxon>Eubacteriales</taxon>
        <taxon>Clostridiaceae</taxon>
        <taxon>Clostridium</taxon>
    </lineage>
</organism>
<dbReference type="Proteomes" id="UP000321089">
    <property type="component" value="Unassembled WGS sequence"/>
</dbReference>
<gene>
    <name evidence="1" type="ORF">CBU02nite_29620</name>
</gene>